<evidence type="ECO:0000313" key="2">
    <source>
        <dbReference type="Proteomes" id="UP000789405"/>
    </source>
</evidence>
<reference evidence="1" key="1">
    <citation type="submission" date="2021-06" db="EMBL/GenBank/DDBJ databases">
        <authorList>
            <person name="Kallberg Y."/>
            <person name="Tangrot J."/>
            <person name="Rosling A."/>
        </authorList>
    </citation>
    <scope>NUCLEOTIDE SEQUENCE</scope>
    <source>
        <strain evidence="1">MA453B</strain>
    </source>
</reference>
<organism evidence="1 2">
    <name type="scientific">Dentiscutata erythropus</name>
    <dbReference type="NCBI Taxonomy" id="1348616"/>
    <lineage>
        <taxon>Eukaryota</taxon>
        <taxon>Fungi</taxon>
        <taxon>Fungi incertae sedis</taxon>
        <taxon>Mucoromycota</taxon>
        <taxon>Glomeromycotina</taxon>
        <taxon>Glomeromycetes</taxon>
        <taxon>Diversisporales</taxon>
        <taxon>Gigasporaceae</taxon>
        <taxon>Dentiscutata</taxon>
    </lineage>
</organism>
<sequence>TPFGGPRLLRGVINSHFKLFCLQRKQKGGPLHFDRLLRQQLQAI</sequence>
<keyword evidence="2" id="KW-1185">Reference proteome</keyword>
<dbReference type="EMBL" id="CAJVPY010030784">
    <property type="protein sequence ID" value="CAG8795802.1"/>
    <property type="molecule type" value="Genomic_DNA"/>
</dbReference>
<evidence type="ECO:0000313" key="1">
    <source>
        <dbReference type="EMBL" id="CAG8795802.1"/>
    </source>
</evidence>
<proteinExistence type="predicted"/>
<gene>
    <name evidence="1" type="ORF">DERYTH_LOCUS22347</name>
</gene>
<dbReference type="AlphaFoldDB" id="A0A9N9JTU3"/>
<protein>
    <submittedName>
        <fullName evidence="1">20590_t:CDS:1</fullName>
    </submittedName>
</protein>
<name>A0A9N9JTU3_9GLOM</name>
<comment type="caution">
    <text evidence="1">The sequence shown here is derived from an EMBL/GenBank/DDBJ whole genome shotgun (WGS) entry which is preliminary data.</text>
</comment>
<feature type="non-terminal residue" evidence="1">
    <location>
        <position position="44"/>
    </location>
</feature>
<dbReference type="Proteomes" id="UP000789405">
    <property type="component" value="Unassembled WGS sequence"/>
</dbReference>
<accession>A0A9N9JTU3</accession>
<feature type="non-terminal residue" evidence="1">
    <location>
        <position position="1"/>
    </location>
</feature>